<feature type="compositionally biased region" description="Polar residues" evidence="1">
    <location>
        <begin position="70"/>
        <end position="80"/>
    </location>
</feature>
<feature type="transmembrane region" description="Helical" evidence="2">
    <location>
        <begin position="231"/>
        <end position="256"/>
    </location>
</feature>
<feature type="compositionally biased region" description="Polar residues" evidence="1">
    <location>
        <begin position="33"/>
        <end position="53"/>
    </location>
</feature>
<gene>
    <name evidence="3" type="ORF">FBUS_07765</name>
</gene>
<feature type="region of interest" description="Disordered" evidence="1">
    <location>
        <begin position="141"/>
        <end position="160"/>
    </location>
</feature>
<keyword evidence="2" id="KW-0472">Membrane</keyword>
<comment type="caution">
    <text evidence="3">The sequence shown here is derived from an EMBL/GenBank/DDBJ whole genome shotgun (WGS) entry which is preliminary data.</text>
</comment>
<evidence type="ECO:0000313" key="4">
    <source>
        <dbReference type="Proteomes" id="UP000728185"/>
    </source>
</evidence>
<keyword evidence="4" id="KW-1185">Reference proteome</keyword>
<dbReference type="AlphaFoldDB" id="A0A8E0RRD7"/>
<organism evidence="3 4">
    <name type="scientific">Fasciolopsis buskii</name>
    <dbReference type="NCBI Taxonomy" id="27845"/>
    <lineage>
        <taxon>Eukaryota</taxon>
        <taxon>Metazoa</taxon>
        <taxon>Spiralia</taxon>
        <taxon>Lophotrochozoa</taxon>
        <taxon>Platyhelminthes</taxon>
        <taxon>Trematoda</taxon>
        <taxon>Digenea</taxon>
        <taxon>Plagiorchiida</taxon>
        <taxon>Echinostomata</taxon>
        <taxon>Echinostomatoidea</taxon>
        <taxon>Fasciolidae</taxon>
        <taxon>Fasciolopsis</taxon>
    </lineage>
</organism>
<feature type="region of interest" description="Disordered" evidence="1">
    <location>
        <begin position="33"/>
        <end position="115"/>
    </location>
</feature>
<dbReference type="OrthoDB" id="6256667at2759"/>
<protein>
    <submittedName>
        <fullName evidence="3">Uncharacterized protein</fullName>
    </submittedName>
</protein>
<proteinExistence type="predicted"/>
<accession>A0A8E0RRD7</accession>
<dbReference type="EMBL" id="LUCM01006467">
    <property type="protein sequence ID" value="KAA0191253.1"/>
    <property type="molecule type" value="Genomic_DNA"/>
</dbReference>
<evidence type="ECO:0000313" key="3">
    <source>
        <dbReference type="EMBL" id="KAA0191253.1"/>
    </source>
</evidence>
<evidence type="ECO:0000256" key="1">
    <source>
        <dbReference type="SAM" id="MobiDB-lite"/>
    </source>
</evidence>
<name>A0A8E0RRD7_9TREM</name>
<dbReference type="Proteomes" id="UP000728185">
    <property type="component" value="Unassembled WGS sequence"/>
</dbReference>
<sequence>MSSKFGQTTDGKAPTFFIPASYKGHLISKSTTHPSCTSSLLPSNHITSPSRTSEFGRVTDSYGPIGSTAGRCNTVDQTSGRVGVGSKDDDNKRNGGNATGVSQSATKPNESQQSSYLLASPSGMLDLSMYNFAPSQAKSTTVRTSSGKSGNGNFSAGNTANVIENPTETLNLVDGEVAVVPKEKKRRRFRRPRRNSKLDKLIRLLEDKRVGDDDENAEELEDLQMPRLRKVLNIIFVTLGVCFLLAVIIVIMYTTIAT</sequence>
<keyword evidence="2" id="KW-0812">Transmembrane</keyword>
<evidence type="ECO:0000256" key="2">
    <source>
        <dbReference type="SAM" id="Phobius"/>
    </source>
</evidence>
<keyword evidence="2" id="KW-1133">Transmembrane helix</keyword>
<reference evidence="3" key="1">
    <citation type="submission" date="2019-05" db="EMBL/GenBank/DDBJ databases">
        <title>Annotation for the trematode Fasciolopsis buski.</title>
        <authorList>
            <person name="Choi Y.-J."/>
        </authorList>
    </citation>
    <scope>NUCLEOTIDE SEQUENCE</scope>
    <source>
        <strain evidence="3">HT</strain>
        <tissue evidence="3">Whole worm</tissue>
    </source>
</reference>
<feature type="compositionally biased region" description="Polar residues" evidence="1">
    <location>
        <begin position="94"/>
        <end position="115"/>
    </location>
</feature>